<dbReference type="GO" id="GO:0016787">
    <property type="term" value="F:hydrolase activity"/>
    <property type="evidence" value="ECO:0007669"/>
    <property type="project" value="UniProtKB-KW"/>
</dbReference>
<dbReference type="Pfam" id="PF00561">
    <property type="entry name" value="Abhydrolase_1"/>
    <property type="match status" value="1"/>
</dbReference>
<dbReference type="EMBL" id="JBHSXN010000002">
    <property type="protein sequence ID" value="MFC6953969.1"/>
    <property type="molecule type" value="Genomic_DNA"/>
</dbReference>
<dbReference type="AlphaFoldDB" id="A0ABD5VEL2"/>
<accession>A0ABD5VEL2</accession>
<name>A0ABD5VEL2_9EURY</name>
<dbReference type="PRINTS" id="PR00111">
    <property type="entry name" value="ABHYDROLASE"/>
</dbReference>
<keyword evidence="4" id="KW-1185">Reference proteome</keyword>
<dbReference type="PANTHER" id="PTHR43329">
    <property type="entry name" value="EPOXIDE HYDROLASE"/>
    <property type="match status" value="1"/>
</dbReference>
<evidence type="ECO:0000313" key="3">
    <source>
        <dbReference type="EMBL" id="MFC6953969.1"/>
    </source>
</evidence>
<dbReference type="RefSeq" id="WP_336350915.1">
    <property type="nucleotide sequence ID" value="NZ_JAZAQL010000002.1"/>
</dbReference>
<reference evidence="3 4" key="1">
    <citation type="journal article" date="2019" name="Int. J. Syst. Evol. Microbiol.">
        <title>The Global Catalogue of Microorganisms (GCM) 10K type strain sequencing project: providing services to taxonomists for standard genome sequencing and annotation.</title>
        <authorList>
            <consortium name="The Broad Institute Genomics Platform"/>
            <consortium name="The Broad Institute Genome Sequencing Center for Infectious Disease"/>
            <person name="Wu L."/>
            <person name="Ma J."/>
        </authorList>
    </citation>
    <scope>NUCLEOTIDE SEQUENCE [LARGE SCALE GENOMIC DNA]</scope>
    <source>
        <strain evidence="3 4">GX26</strain>
    </source>
</reference>
<evidence type="ECO:0000259" key="2">
    <source>
        <dbReference type="Pfam" id="PF00561"/>
    </source>
</evidence>
<evidence type="ECO:0000256" key="1">
    <source>
        <dbReference type="ARBA" id="ARBA00022801"/>
    </source>
</evidence>
<dbReference type="Gene3D" id="3.40.50.1820">
    <property type="entry name" value="alpha/beta hydrolase"/>
    <property type="match status" value="1"/>
</dbReference>
<comment type="caution">
    <text evidence="3">The sequence shown here is derived from an EMBL/GenBank/DDBJ whole genome shotgun (WGS) entry which is preliminary data.</text>
</comment>
<dbReference type="PRINTS" id="PR00412">
    <property type="entry name" value="EPOXHYDRLASE"/>
</dbReference>
<protein>
    <submittedName>
        <fullName evidence="3">Alpha/beta fold hydrolase</fullName>
    </submittedName>
</protein>
<dbReference type="SUPFAM" id="SSF53474">
    <property type="entry name" value="alpha/beta-Hydrolases"/>
    <property type="match status" value="1"/>
</dbReference>
<dbReference type="InterPro" id="IPR000639">
    <property type="entry name" value="Epox_hydrolase-like"/>
</dbReference>
<feature type="domain" description="AB hydrolase-1" evidence="2">
    <location>
        <begin position="39"/>
        <end position="288"/>
    </location>
</feature>
<organism evidence="3 4">
    <name type="scientific">Halorubellus litoreus</name>
    <dbReference type="NCBI Taxonomy" id="755308"/>
    <lineage>
        <taxon>Archaea</taxon>
        <taxon>Methanobacteriati</taxon>
        <taxon>Methanobacteriota</taxon>
        <taxon>Stenosarchaea group</taxon>
        <taxon>Halobacteria</taxon>
        <taxon>Halobacteriales</taxon>
        <taxon>Halorubellaceae</taxon>
        <taxon>Halorubellus</taxon>
    </lineage>
</organism>
<proteinExistence type="predicted"/>
<gene>
    <name evidence="3" type="ORF">ACFQGB_13945</name>
</gene>
<evidence type="ECO:0000313" key="4">
    <source>
        <dbReference type="Proteomes" id="UP001596395"/>
    </source>
</evidence>
<dbReference type="InterPro" id="IPR000073">
    <property type="entry name" value="AB_hydrolase_1"/>
</dbReference>
<dbReference type="InterPro" id="IPR029058">
    <property type="entry name" value="AB_hydrolase_fold"/>
</dbReference>
<sequence>MTDFETLAANVDADLEREHVAVNGVRLHVVTAGPEDGDVVVLLHGFPEFWYSWREQIPALVDAGYRVVIPDMRGYNESEKPRGIDQYRIDLLVGDVVGLVEHYSASGTAHVVGHDWGGAVAWSVAIREPDVVGRLAILNAPHPERFRELLRTPAQLRRSWYMFAFQLPALPEFGLGRDDAEAIGRLFAGSMPREETKHYREAFLQPGAATATVNYYRSFIREGARDELPFASARIPMPDGRVEAPTLVCWGLDDEALVPANADGLDEWIPDLTVERIPDASHWVQIDAADRVNDALLAHLDAA</sequence>
<keyword evidence="1 3" id="KW-0378">Hydrolase</keyword>
<dbReference type="Proteomes" id="UP001596395">
    <property type="component" value="Unassembled WGS sequence"/>
</dbReference>